<sequence length="73" mass="8672">MAAGMKHDRSRKPQYEEEEDPVENMIKKTGCIQLHYAVQDCMGEHQDWRKCQPQVTEFRKCMTENLKKMKPNS</sequence>
<dbReference type="GO" id="GO:0033617">
    <property type="term" value="P:mitochondrial respiratory chain complex IV assembly"/>
    <property type="evidence" value="ECO:0007669"/>
    <property type="project" value="InterPro"/>
</dbReference>
<dbReference type="PANTHER" id="PTHR13639:SF2">
    <property type="entry name" value="CYTOCHROME C OXIDASE ASSEMBLY FACTOR 4 HOMOLOG, MITOCHONDRIAL"/>
    <property type="match status" value="1"/>
</dbReference>
<dbReference type="EMBL" id="JBAMIC010000008">
    <property type="protein sequence ID" value="KAK7104817.1"/>
    <property type="molecule type" value="Genomic_DNA"/>
</dbReference>
<proteinExistence type="predicted"/>
<evidence type="ECO:0000256" key="2">
    <source>
        <dbReference type="SAM" id="MobiDB-lite"/>
    </source>
</evidence>
<dbReference type="InterPro" id="IPR039870">
    <property type="entry name" value="Coa4-like"/>
</dbReference>
<organism evidence="4 5">
    <name type="scientific">Littorina saxatilis</name>
    <dbReference type="NCBI Taxonomy" id="31220"/>
    <lineage>
        <taxon>Eukaryota</taxon>
        <taxon>Metazoa</taxon>
        <taxon>Spiralia</taxon>
        <taxon>Lophotrochozoa</taxon>
        <taxon>Mollusca</taxon>
        <taxon>Gastropoda</taxon>
        <taxon>Caenogastropoda</taxon>
        <taxon>Littorinimorpha</taxon>
        <taxon>Littorinoidea</taxon>
        <taxon>Littorinidae</taxon>
        <taxon>Littorina</taxon>
    </lineage>
</organism>
<evidence type="ECO:0000313" key="5">
    <source>
        <dbReference type="Proteomes" id="UP001374579"/>
    </source>
</evidence>
<dbReference type="InterPro" id="IPR010625">
    <property type="entry name" value="CHCH"/>
</dbReference>
<keyword evidence="5" id="KW-1185">Reference proteome</keyword>
<feature type="domain" description="CHCH" evidence="3">
    <location>
        <begin position="31"/>
        <end position="62"/>
    </location>
</feature>
<protein>
    <recommendedName>
        <fullName evidence="3">CHCH domain-containing protein</fullName>
    </recommendedName>
</protein>
<comment type="caution">
    <text evidence="4">The sequence shown here is derived from an EMBL/GenBank/DDBJ whole genome shotgun (WGS) entry which is preliminary data.</text>
</comment>
<feature type="compositionally biased region" description="Basic and acidic residues" evidence="2">
    <location>
        <begin position="1"/>
        <end position="15"/>
    </location>
</feature>
<gene>
    <name evidence="4" type="ORF">V1264_019475</name>
</gene>
<accession>A0AAN9BG30</accession>
<dbReference type="AlphaFoldDB" id="A0AAN9BG30"/>
<dbReference type="Pfam" id="PF06747">
    <property type="entry name" value="CHCH"/>
    <property type="match status" value="1"/>
</dbReference>
<name>A0AAN9BG30_9CAEN</name>
<keyword evidence="1" id="KW-1015">Disulfide bond</keyword>
<dbReference type="GO" id="GO:0005758">
    <property type="term" value="C:mitochondrial intermembrane space"/>
    <property type="evidence" value="ECO:0007669"/>
    <property type="project" value="InterPro"/>
</dbReference>
<reference evidence="4 5" key="1">
    <citation type="submission" date="2024-02" db="EMBL/GenBank/DDBJ databases">
        <title>Chromosome-scale genome assembly of the rough periwinkle Littorina saxatilis.</title>
        <authorList>
            <person name="De Jode A."/>
            <person name="Faria R."/>
            <person name="Formenti G."/>
            <person name="Sims Y."/>
            <person name="Smith T.P."/>
            <person name="Tracey A."/>
            <person name="Wood J.M.D."/>
            <person name="Zagrodzka Z.B."/>
            <person name="Johannesson K."/>
            <person name="Butlin R.K."/>
            <person name="Leder E.H."/>
        </authorList>
    </citation>
    <scope>NUCLEOTIDE SEQUENCE [LARGE SCALE GENOMIC DNA]</scope>
    <source>
        <strain evidence="4">Snail1</strain>
        <tissue evidence="4">Muscle</tissue>
    </source>
</reference>
<evidence type="ECO:0000313" key="4">
    <source>
        <dbReference type="EMBL" id="KAK7104817.1"/>
    </source>
</evidence>
<evidence type="ECO:0000259" key="3">
    <source>
        <dbReference type="Pfam" id="PF06747"/>
    </source>
</evidence>
<dbReference type="Proteomes" id="UP001374579">
    <property type="component" value="Unassembled WGS sequence"/>
</dbReference>
<feature type="region of interest" description="Disordered" evidence="2">
    <location>
        <begin position="1"/>
        <end position="22"/>
    </location>
</feature>
<dbReference type="PANTHER" id="PTHR13639">
    <property type="entry name" value="CYTOCHROME C OXIDASE ASSEMBLY FACTOR 4 HOMOLOG, MITOCHONDRIAL"/>
    <property type="match status" value="1"/>
</dbReference>
<evidence type="ECO:0000256" key="1">
    <source>
        <dbReference type="ARBA" id="ARBA00023157"/>
    </source>
</evidence>